<proteinExistence type="inferred from homology"/>
<gene>
    <name evidence="7" type="ordered locus">Plim_4252</name>
</gene>
<evidence type="ECO:0000256" key="3">
    <source>
        <dbReference type="ARBA" id="ARBA00022670"/>
    </source>
</evidence>
<dbReference type="GO" id="GO:0006515">
    <property type="term" value="P:protein quality control for misfolded or incompletely synthesized proteins"/>
    <property type="evidence" value="ECO:0007669"/>
    <property type="project" value="TreeGrafter"/>
</dbReference>
<evidence type="ECO:0000256" key="2">
    <source>
        <dbReference type="ARBA" id="ARBA00022490"/>
    </source>
</evidence>
<dbReference type="InterPro" id="IPR023562">
    <property type="entry name" value="ClpP/TepA"/>
</dbReference>
<dbReference type="eggNOG" id="COG0740">
    <property type="taxonomic scope" value="Bacteria"/>
</dbReference>
<keyword evidence="8" id="KW-1185">Reference proteome</keyword>
<reference evidence="7 8" key="1">
    <citation type="journal article" date="2010" name="Stand. Genomic Sci.">
        <title>Complete genome sequence of Planctomyces limnophilus type strain (Mu 290).</title>
        <authorList>
            <person name="Labutti K."/>
            <person name="Sikorski J."/>
            <person name="Schneider S."/>
            <person name="Nolan M."/>
            <person name="Lucas S."/>
            <person name="Glavina Del Rio T."/>
            <person name="Tice H."/>
            <person name="Cheng J.F."/>
            <person name="Goodwin L."/>
            <person name="Pitluck S."/>
            <person name="Liolios K."/>
            <person name="Ivanova N."/>
            <person name="Mavromatis K."/>
            <person name="Mikhailova N."/>
            <person name="Pati A."/>
            <person name="Chen A."/>
            <person name="Palaniappan K."/>
            <person name="Land M."/>
            <person name="Hauser L."/>
            <person name="Chang Y.J."/>
            <person name="Jeffries C.D."/>
            <person name="Tindall B.J."/>
            <person name="Rohde M."/>
            <person name="Goker M."/>
            <person name="Woyke T."/>
            <person name="Bristow J."/>
            <person name="Eisen J.A."/>
            <person name="Markowitz V."/>
            <person name="Hugenholtz P."/>
            <person name="Kyrpides N.C."/>
            <person name="Klenk H.P."/>
            <person name="Lapidus A."/>
        </authorList>
    </citation>
    <scope>NUCLEOTIDE SEQUENCE [LARGE SCALE GENOMIC DNA]</scope>
    <source>
        <strain evidence="8">ATCC 43296 / DSM 3776 / IFAM 1008 / 290</strain>
        <plasmid evidence="7 8">pPLIM01</plasmid>
    </source>
</reference>
<dbReference type="GO" id="GO:0004252">
    <property type="term" value="F:serine-type endopeptidase activity"/>
    <property type="evidence" value="ECO:0007669"/>
    <property type="project" value="InterPro"/>
</dbReference>
<evidence type="ECO:0000256" key="1">
    <source>
        <dbReference type="ARBA" id="ARBA00007039"/>
    </source>
</evidence>
<dbReference type="PRINTS" id="PR00127">
    <property type="entry name" value="CLPPROTEASEP"/>
</dbReference>
<dbReference type="InterPro" id="IPR001907">
    <property type="entry name" value="ClpP"/>
</dbReference>
<keyword evidence="7" id="KW-0614">Plasmid</keyword>
<organism evidence="7 8">
    <name type="scientific">Planctopirus limnophila (strain ATCC 43296 / DSM 3776 / IFAM 1008 / Mu 290)</name>
    <name type="common">Planctomyces limnophilus</name>
    <dbReference type="NCBI Taxonomy" id="521674"/>
    <lineage>
        <taxon>Bacteria</taxon>
        <taxon>Pseudomonadati</taxon>
        <taxon>Planctomycetota</taxon>
        <taxon>Planctomycetia</taxon>
        <taxon>Planctomycetales</taxon>
        <taxon>Planctomycetaceae</taxon>
        <taxon>Planctopirus</taxon>
    </lineage>
</organism>
<evidence type="ECO:0000256" key="6">
    <source>
        <dbReference type="RuleBase" id="RU003567"/>
    </source>
</evidence>
<keyword evidence="2" id="KW-0963">Cytoplasm</keyword>
<name>D5SZD9_PLAL2</name>
<evidence type="ECO:0000313" key="7">
    <source>
        <dbReference type="EMBL" id="ADG70059.1"/>
    </source>
</evidence>
<dbReference type="GO" id="GO:0051117">
    <property type="term" value="F:ATPase binding"/>
    <property type="evidence" value="ECO:0007669"/>
    <property type="project" value="TreeGrafter"/>
</dbReference>
<geneLocation type="plasmid" evidence="7 8">
    <name>pPLIM01</name>
</geneLocation>
<dbReference type="InterPro" id="IPR029045">
    <property type="entry name" value="ClpP/crotonase-like_dom_sf"/>
</dbReference>
<sequence length="179" mass="19708">MKDELKNLGSDVTEVVIRINSVGGYVGEASAIYQLLKEHPANIHVKIDGEAISCASWIAMAGDKITIAEHGLMMVHDPSTWISGTADDLRKEAEVLDSYKEVIAGIYAARSGTDVEDVKKMMSDETWMTATQAKDKGFVDEISANKSKPEATNFKAVHIANWQMENIRRRQQLIEAANA</sequence>
<dbReference type="NCBIfam" id="NF045542">
    <property type="entry name" value="Clp_rel_HeadMat"/>
    <property type="match status" value="1"/>
</dbReference>
<dbReference type="PANTHER" id="PTHR10381">
    <property type="entry name" value="ATP-DEPENDENT CLP PROTEASE PROTEOLYTIC SUBUNIT"/>
    <property type="match status" value="1"/>
</dbReference>
<dbReference type="PANTHER" id="PTHR10381:SF70">
    <property type="entry name" value="ATP-DEPENDENT CLP PROTEASE PROTEOLYTIC SUBUNIT"/>
    <property type="match status" value="1"/>
</dbReference>
<keyword evidence="3" id="KW-0645">Protease</keyword>
<dbReference type="Gene3D" id="3.90.226.10">
    <property type="entry name" value="2-enoyl-CoA Hydratase, Chain A, domain 1"/>
    <property type="match status" value="1"/>
</dbReference>
<dbReference type="SMR" id="D5SZD9"/>
<keyword evidence="5" id="KW-0720">Serine protease</keyword>
<dbReference type="GO" id="GO:0004176">
    <property type="term" value="F:ATP-dependent peptidase activity"/>
    <property type="evidence" value="ECO:0007669"/>
    <property type="project" value="InterPro"/>
</dbReference>
<dbReference type="EMBL" id="CP001745">
    <property type="protein sequence ID" value="ADG70059.1"/>
    <property type="molecule type" value="Genomic_DNA"/>
</dbReference>
<dbReference type="GO" id="GO:0009368">
    <property type="term" value="C:endopeptidase Clp complex"/>
    <property type="evidence" value="ECO:0007669"/>
    <property type="project" value="TreeGrafter"/>
</dbReference>
<dbReference type="CDD" id="cd07016">
    <property type="entry name" value="S14_ClpP_1"/>
    <property type="match status" value="1"/>
</dbReference>
<dbReference type="SUPFAM" id="SSF52096">
    <property type="entry name" value="ClpP/crotonase"/>
    <property type="match status" value="1"/>
</dbReference>
<comment type="similarity">
    <text evidence="1 6">Belongs to the peptidase S14 family.</text>
</comment>
<evidence type="ECO:0000313" key="8">
    <source>
        <dbReference type="Proteomes" id="UP000002220"/>
    </source>
</evidence>
<evidence type="ECO:0000256" key="4">
    <source>
        <dbReference type="ARBA" id="ARBA00022801"/>
    </source>
</evidence>
<protein>
    <recommendedName>
        <fullName evidence="6">ATP-dependent Clp protease proteolytic subunit</fullName>
    </recommendedName>
</protein>
<evidence type="ECO:0000256" key="5">
    <source>
        <dbReference type="ARBA" id="ARBA00022825"/>
    </source>
</evidence>
<dbReference type="Proteomes" id="UP000002220">
    <property type="component" value="Plasmid pPLIM01"/>
</dbReference>
<dbReference type="HOGENOM" id="CLU_052762_1_2_0"/>
<dbReference type="Pfam" id="PF00574">
    <property type="entry name" value="CLP_protease"/>
    <property type="match status" value="1"/>
</dbReference>
<accession>D5SZD9</accession>
<dbReference type="AlphaFoldDB" id="D5SZD9"/>
<keyword evidence="4" id="KW-0378">Hydrolase</keyword>
<dbReference type="KEGG" id="plm:Plim_4252"/>